<feature type="domain" description="HD" evidence="1">
    <location>
        <begin position="27"/>
        <end position="139"/>
    </location>
</feature>
<organism evidence="2 3">
    <name type="scientific">Desulfomicrobium macestii</name>
    <dbReference type="NCBI Taxonomy" id="90731"/>
    <lineage>
        <taxon>Bacteria</taxon>
        <taxon>Pseudomonadati</taxon>
        <taxon>Thermodesulfobacteriota</taxon>
        <taxon>Desulfovibrionia</taxon>
        <taxon>Desulfovibrionales</taxon>
        <taxon>Desulfomicrobiaceae</taxon>
        <taxon>Desulfomicrobium</taxon>
    </lineage>
</organism>
<dbReference type="InterPro" id="IPR036412">
    <property type="entry name" value="HAD-like_sf"/>
</dbReference>
<evidence type="ECO:0000313" key="3">
    <source>
        <dbReference type="Proteomes" id="UP000639010"/>
    </source>
</evidence>
<dbReference type="Proteomes" id="UP000639010">
    <property type="component" value="Unassembled WGS sequence"/>
</dbReference>
<dbReference type="InterPro" id="IPR006379">
    <property type="entry name" value="HAD-SF_hydro_IIB"/>
</dbReference>
<evidence type="ECO:0000259" key="1">
    <source>
        <dbReference type="Pfam" id="PF01966"/>
    </source>
</evidence>
<dbReference type="RefSeq" id="WP_192623465.1">
    <property type="nucleotide sequence ID" value="NZ_JADBGG010000011.1"/>
</dbReference>
<keyword evidence="3" id="KW-1185">Reference proteome</keyword>
<sequence length="463" mass="50897">MPFVSSCPESGFDIRALESLFTDRMPRLAHMRDAASFAQDLSESFSLPTEHARLLIRSALLHDIGYASALRRFEYHALDGALFLEEKGEHPWVVEGVLRHSQADRRGGRMPLVSEHYASRPPLAEADWLVRAVTVADWRAAGVGKRVSFARRFEDIAARNPDNPGKVRQAAAMVNEVRDSFLEWARDMATERRPLPWVFCDVDNTLIRPGDGLSDANKTAVKAYVAAGGAFSVATGKHPLSIAPLVLQLGLNTTQVAGNGSCLLDRNGITVLDELREAEEALRCALESRGLPIAVYRPQGIETGGLWPASLDEIFDRYGEIRPTRTRLPGAALKILCIVDGDDLRREDELRLLAAELGVDCCRSDRHFLEFLPKRGNKGQAARTVMERAQWPVLHSLAVGDTENDELLFALCGACAAVANAGEWTRRGADWTIGQCADGGVGVFLDRLRLGLGWAGLRSDMTF</sequence>
<gene>
    <name evidence="2" type="ORF">H4684_001735</name>
</gene>
<accession>A0ABR9H301</accession>
<dbReference type="Gene3D" id="3.40.50.1000">
    <property type="entry name" value="HAD superfamily/HAD-like"/>
    <property type="match status" value="1"/>
</dbReference>
<dbReference type="InterPro" id="IPR006674">
    <property type="entry name" value="HD_domain"/>
</dbReference>
<dbReference type="EMBL" id="JADBGG010000011">
    <property type="protein sequence ID" value="MBE1425091.1"/>
    <property type="molecule type" value="Genomic_DNA"/>
</dbReference>
<dbReference type="CDD" id="cd00077">
    <property type="entry name" value="HDc"/>
    <property type="match status" value="1"/>
</dbReference>
<dbReference type="InterPro" id="IPR003607">
    <property type="entry name" value="HD/PDEase_dom"/>
</dbReference>
<name>A0ABR9H301_9BACT</name>
<reference evidence="2 3" key="1">
    <citation type="submission" date="2020-10" db="EMBL/GenBank/DDBJ databases">
        <title>Genomic Encyclopedia of Type Strains, Phase IV (KMG-IV): sequencing the most valuable type-strain genomes for metagenomic binning, comparative biology and taxonomic classification.</title>
        <authorList>
            <person name="Goeker M."/>
        </authorList>
    </citation>
    <scope>NUCLEOTIDE SEQUENCE [LARGE SCALE GENOMIC DNA]</scope>
    <source>
        <strain evidence="2 3">DSM 4194</strain>
    </source>
</reference>
<dbReference type="SUPFAM" id="SSF109604">
    <property type="entry name" value="HD-domain/PDEase-like"/>
    <property type="match status" value="1"/>
</dbReference>
<dbReference type="NCBIfam" id="TIGR01484">
    <property type="entry name" value="HAD-SF-IIB"/>
    <property type="match status" value="1"/>
</dbReference>
<dbReference type="Pfam" id="PF08282">
    <property type="entry name" value="Hydrolase_3"/>
    <property type="match status" value="1"/>
</dbReference>
<protein>
    <submittedName>
        <fullName evidence="2">HAD superfamily hydrolase (TIGR01484 family)</fullName>
    </submittedName>
</protein>
<dbReference type="GO" id="GO:0016787">
    <property type="term" value="F:hydrolase activity"/>
    <property type="evidence" value="ECO:0007669"/>
    <property type="project" value="UniProtKB-KW"/>
</dbReference>
<dbReference type="SUPFAM" id="SSF56784">
    <property type="entry name" value="HAD-like"/>
    <property type="match status" value="1"/>
</dbReference>
<dbReference type="Pfam" id="PF01966">
    <property type="entry name" value="HD"/>
    <property type="match status" value="1"/>
</dbReference>
<dbReference type="PANTHER" id="PTHR10000">
    <property type="entry name" value="PHOSPHOSERINE PHOSPHATASE"/>
    <property type="match status" value="1"/>
</dbReference>
<evidence type="ECO:0000313" key="2">
    <source>
        <dbReference type="EMBL" id="MBE1425091.1"/>
    </source>
</evidence>
<proteinExistence type="predicted"/>
<dbReference type="PANTHER" id="PTHR10000:SF8">
    <property type="entry name" value="HAD SUPERFAMILY HYDROLASE-LIKE, TYPE 3"/>
    <property type="match status" value="1"/>
</dbReference>
<comment type="caution">
    <text evidence="2">The sequence shown here is derived from an EMBL/GenBank/DDBJ whole genome shotgun (WGS) entry which is preliminary data.</text>
</comment>
<dbReference type="InterPro" id="IPR023214">
    <property type="entry name" value="HAD_sf"/>
</dbReference>
<dbReference type="Gene3D" id="3.30.1240.10">
    <property type="match status" value="1"/>
</dbReference>
<keyword evidence="2" id="KW-0378">Hydrolase</keyword>